<keyword evidence="2 5" id="KW-0963">Cytoplasm</keyword>
<evidence type="ECO:0000259" key="7">
    <source>
        <dbReference type="Pfam" id="PF04130"/>
    </source>
</evidence>
<dbReference type="PANTHER" id="PTHR19302:SF13">
    <property type="entry name" value="GAMMA-TUBULIN COMPLEX COMPONENT 2"/>
    <property type="match status" value="1"/>
</dbReference>
<dbReference type="GO" id="GO:0051011">
    <property type="term" value="F:microtubule minus-end binding"/>
    <property type="evidence" value="ECO:0007669"/>
    <property type="project" value="TreeGrafter"/>
</dbReference>
<feature type="domain" description="Gamma tubulin complex component C-terminal" evidence="7">
    <location>
        <begin position="363"/>
        <end position="694"/>
    </location>
</feature>
<dbReference type="AlphaFoldDB" id="A0A2P6N3Y2"/>
<keyword evidence="10" id="KW-1185">Reference proteome</keyword>
<dbReference type="Pfam" id="PF04130">
    <property type="entry name" value="GCP_C_terminal"/>
    <property type="match status" value="1"/>
</dbReference>
<keyword evidence="4 5" id="KW-0206">Cytoskeleton</keyword>
<evidence type="ECO:0000313" key="10">
    <source>
        <dbReference type="Proteomes" id="UP000241769"/>
    </source>
</evidence>
<evidence type="ECO:0000259" key="8">
    <source>
        <dbReference type="Pfam" id="PF17681"/>
    </source>
</evidence>
<comment type="similarity">
    <text evidence="1 5">Belongs to the TUBGCP family.</text>
</comment>
<evidence type="ECO:0000256" key="1">
    <source>
        <dbReference type="ARBA" id="ARBA00010337"/>
    </source>
</evidence>
<dbReference type="GO" id="GO:0000930">
    <property type="term" value="C:gamma-tubulin complex"/>
    <property type="evidence" value="ECO:0007669"/>
    <property type="project" value="TreeGrafter"/>
</dbReference>
<dbReference type="Gene3D" id="1.20.120.1900">
    <property type="entry name" value="Gamma-tubulin complex, C-terminal domain"/>
    <property type="match status" value="1"/>
</dbReference>
<evidence type="ECO:0000256" key="3">
    <source>
        <dbReference type="ARBA" id="ARBA00022701"/>
    </source>
</evidence>
<evidence type="ECO:0000256" key="4">
    <source>
        <dbReference type="ARBA" id="ARBA00023212"/>
    </source>
</evidence>
<dbReference type="Pfam" id="PF17681">
    <property type="entry name" value="GCP_N_terminal"/>
    <property type="match status" value="1"/>
</dbReference>
<organism evidence="9 10">
    <name type="scientific">Planoprotostelium fungivorum</name>
    <dbReference type="NCBI Taxonomy" id="1890364"/>
    <lineage>
        <taxon>Eukaryota</taxon>
        <taxon>Amoebozoa</taxon>
        <taxon>Evosea</taxon>
        <taxon>Variosea</taxon>
        <taxon>Cavosteliida</taxon>
        <taxon>Cavosteliaceae</taxon>
        <taxon>Planoprotostelium</taxon>
    </lineage>
</organism>
<reference evidence="9 10" key="1">
    <citation type="journal article" date="2018" name="Genome Biol. Evol.">
        <title>Multiple Roots of Fruiting Body Formation in Amoebozoa.</title>
        <authorList>
            <person name="Hillmann F."/>
            <person name="Forbes G."/>
            <person name="Novohradska S."/>
            <person name="Ferling I."/>
            <person name="Riege K."/>
            <person name="Groth M."/>
            <person name="Westermann M."/>
            <person name="Marz M."/>
            <person name="Spaller T."/>
            <person name="Winckler T."/>
            <person name="Schaap P."/>
            <person name="Glockner G."/>
        </authorList>
    </citation>
    <scope>NUCLEOTIDE SEQUENCE [LARGE SCALE GENOMIC DNA]</scope>
    <source>
        <strain evidence="9 10">Jena</strain>
    </source>
</reference>
<dbReference type="STRING" id="1890364.A0A2P6N3Y2"/>
<evidence type="ECO:0000313" key="9">
    <source>
        <dbReference type="EMBL" id="PRP78664.1"/>
    </source>
</evidence>
<feature type="domain" description="Gamma tubulin complex component protein N-terminal" evidence="8">
    <location>
        <begin position="59"/>
        <end position="360"/>
    </location>
</feature>
<dbReference type="PANTHER" id="PTHR19302">
    <property type="entry name" value="GAMMA TUBULIN COMPLEX PROTEIN"/>
    <property type="match status" value="1"/>
</dbReference>
<dbReference type="EMBL" id="MDYQ01000212">
    <property type="protein sequence ID" value="PRP78664.1"/>
    <property type="molecule type" value="Genomic_DNA"/>
</dbReference>
<keyword evidence="3 5" id="KW-0493">Microtubule</keyword>
<sequence length="710" mass="82864">MTTESPSIRDELQQRITTLSISPFNLTSRKKSCSAGIRYEESAVKLDIYPTDQQEELILEDLLYVLNGSEGRYIRVSDEQSGLINFTIERSLGRSDEIFTGINNSTDISLLHMVEQILPLVSRYVFIQRYITEKNDFKYGSISQAFCAALRHHLIEYHFLIVELEQKHKKENLTIQTFWFHVQPVMRNMDILYRLTSSSYDLTGGQLLNCIYDKMSSLSGDQNSKQMIHTLLTKASVPLFQMLEQWIYNGVINDPFQEFFIIHDAHVKKELLNQKYNDKYWEKCYTLRSEQSLPKFLSKVYNRVLDTGKYLNVIRECGIRIETSTTNKIHFTANENEYQEKINEAFQYASKKLLDLLINENQLSSHLKSLKNYFLLGQGDFFVHFLDLSSEELRKKTSDIMTAKLDSLLELSLRTSTAESDPHKDNLHCVLLSHNLTSEIAKILSIGKETPKREETKGPTNLGIEAFAFDYRVQWPVSLVINVKSLTKYRLIFRLLLICKLTEKGLNEMWLSNQETKRVYGLRGISPSVALWRKMNQYVQNLLHYITFEVLEPNWHTLSENLKTSTTIDQVLKYHEEFLDRSIDGCMLSKQEYIKAIMKTLVFCHTQTNRHAPKEPASEPPPLRETPAQRRQRMEVQTRMKKNEAKEAANMARMEKTFDDYLSHLIRMVRSSSNADGSQQMNNLVQRLDFNEFYRNNLERQGTTRNVNQR</sequence>
<dbReference type="InterPro" id="IPR041470">
    <property type="entry name" value="GCP_N"/>
</dbReference>
<evidence type="ECO:0000256" key="5">
    <source>
        <dbReference type="RuleBase" id="RU363050"/>
    </source>
</evidence>
<protein>
    <recommendedName>
        <fullName evidence="5">Spindle pole body component</fullName>
    </recommendedName>
</protein>
<dbReference type="GO" id="GO:0000278">
    <property type="term" value="P:mitotic cell cycle"/>
    <property type="evidence" value="ECO:0007669"/>
    <property type="project" value="TreeGrafter"/>
</dbReference>
<dbReference type="InterPro" id="IPR042241">
    <property type="entry name" value="GCP_C_sf"/>
</dbReference>
<evidence type="ECO:0000256" key="6">
    <source>
        <dbReference type="SAM" id="MobiDB-lite"/>
    </source>
</evidence>
<comment type="caution">
    <text evidence="9">The sequence shown here is derived from an EMBL/GenBank/DDBJ whole genome shotgun (WGS) entry which is preliminary data.</text>
</comment>
<dbReference type="FunCoup" id="A0A2P6N3Y2">
    <property type="interactions" value="455"/>
</dbReference>
<dbReference type="GO" id="GO:0051225">
    <property type="term" value="P:spindle assembly"/>
    <property type="evidence" value="ECO:0007669"/>
    <property type="project" value="TreeGrafter"/>
</dbReference>
<feature type="region of interest" description="Disordered" evidence="6">
    <location>
        <begin position="609"/>
        <end position="632"/>
    </location>
</feature>
<dbReference type="OrthoDB" id="2192946at2759"/>
<dbReference type="GO" id="GO:0007020">
    <property type="term" value="P:microtubule nucleation"/>
    <property type="evidence" value="ECO:0007669"/>
    <property type="project" value="InterPro"/>
</dbReference>
<name>A0A2P6N3Y2_9EUKA</name>
<dbReference type="Proteomes" id="UP000241769">
    <property type="component" value="Unassembled WGS sequence"/>
</dbReference>
<dbReference type="GO" id="GO:0005874">
    <property type="term" value="C:microtubule"/>
    <property type="evidence" value="ECO:0007669"/>
    <property type="project" value="UniProtKB-KW"/>
</dbReference>
<dbReference type="GO" id="GO:0051321">
    <property type="term" value="P:meiotic cell cycle"/>
    <property type="evidence" value="ECO:0007669"/>
    <property type="project" value="TreeGrafter"/>
</dbReference>
<accession>A0A2P6N3Y2</accession>
<dbReference type="GO" id="GO:0043015">
    <property type="term" value="F:gamma-tubulin binding"/>
    <property type="evidence" value="ECO:0007669"/>
    <property type="project" value="InterPro"/>
</dbReference>
<dbReference type="InParanoid" id="A0A2P6N3Y2"/>
<comment type="subcellular location">
    <subcellularLocation>
        <location evidence="5">Cytoplasm</location>
        <location evidence="5">Cytoskeleton</location>
        <location evidence="5">Microtubule organizing center</location>
    </subcellularLocation>
</comment>
<dbReference type="FunFam" id="1.20.120.1900:FF:000037">
    <property type="entry name" value="Gamma-tubulin complex component"/>
    <property type="match status" value="1"/>
</dbReference>
<proteinExistence type="inferred from homology"/>
<dbReference type="GO" id="GO:0031122">
    <property type="term" value="P:cytoplasmic microtubule organization"/>
    <property type="evidence" value="ECO:0007669"/>
    <property type="project" value="TreeGrafter"/>
</dbReference>
<gene>
    <name evidence="9" type="ORF">PROFUN_13497</name>
</gene>
<dbReference type="InterPro" id="IPR040457">
    <property type="entry name" value="GCP_C"/>
</dbReference>
<evidence type="ECO:0000256" key="2">
    <source>
        <dbReference type="ARBA" id="ARBA00022490"/>
    </source>
</evidence>
<dbReference type="InterPro" id="IPR007259">
    <property type="entry name" value="GCP"/>
</dbReference>
<dbReference type="GO" id="GO:0000922">
    <property type="term" value="C:spindle pole"/>
    <property type="evidence" value="ECO:0007669"/>
    <property type="project" value="InterPro"/>
</dbReference>